<dbReference type="RefSeq" id="WP_070391967.1">
    <property type="nucleotide sequence ID" value="NZ_CP017599.1"/>
</dbReference>
<protein>
    <submittedName>
        <fullName evidence="2">Plasmid stabilization system protein</fullName>
    </submittedName>
</protein>
<dbReference type="Gene3D" id="3.30.2310.20">
    <property type="entry name" value="RelE-like"/>
    <property type="match status" value="1"/>
</dbReference>
<dbReference type="STRING" id="1458985.BJP34_08480"/>
<dbReference type="AlphaFoldDB" id="A0A1D8TPF3"/>
<sequence length="116" mass="13707">MTYQIEISPTAVADIESIFLWIKEDSAERAYRWVRGCYEVMLTLENFPRRCSLALESKYMGIEVRQLLYKKQFYILFTVSEAVEEQEGIVRIHRVRRGSQQRLESIDQLLGDDPEI</sequence>
<evidence type="ECO:0000313" key="3">
    <source>
        <dbReference type="Proteomes" id="UP000177870"/>
    </source>
</evidence>
<dbReference type="Pfam" id="PF05016">
    <property type="entry name" value="ParE_toxin"/>
    <property type="match status" value="1"/>
</dbReference>
<dbReference type="Proteomes" id="UP000177870">
    <property type="component" value="Chromosome"/>
</dbReference>
<dbReference type="KEGG" id="mpro:BJP34_08480"/>
<dbReference type="OrthoDB" id="461964at2"/>
<evidence type="ECO:0000256" key="1">
    <source>
        <dbReference type="ARBA" id="ARBA00022649"/>
    </source>
</evidence>
<gene>
    <name evidence="2" type="ORF">BJP34_08480</name>
</gene>
<proteinExistence type="predicted"/>
<evidence type="ECO:0000313" key="2">
    <source>
        <dbReference type="EMBL" id="AOW99484.1"/>
    </source>
</evidence>
<keyword evidence="1" id="KW-1277">Toxin-antitoxin system</keyword>
<dbReference type="InterPro" id="IPR007712">
    <property type="entry name" value="RelE/ParE_toxin"/>
</dbReference>
<name>A0A1D8TPF3_9CYAN</name>
<accession>A0A1D8TPF3</accession>
<dbReference type="EMBL" id="CP017599">
    <property type="protein sequence ID" value="AOW99484.1"/>
    <property type="molecule type" value="Genomic_DNA"/>
</dbReference>
<organism evidence="2 3">
    <name type="scientific">Moorena producens PAL-8-15-08-1</name>
    <dbReference type="NCBI Taxonomy" id="1458985"/>
    <lineage>
        <taxon>Bacteria</taxon>
        <taxon>Bacillati</taxon>
        <taxon>Cyanobacteriota</taxon>
        <taxon>Cyanophyceae</taxon>
        <taxon>Coleofasciculales</taxon>
        <taxon>Coleofasciculaceae</taxon>
        <taxon>Moorena</taxon>
    </lineage>
</organism>
<dbReference type="InterPro" id="IPR035093">
    <property type="entry name" value="RelE/ParE_toxin_dom_sf"/>
</dbReference>
<reference evidence="3" key="1">
    <citation type="submission" date="2016-10" db="EMBL/GenBank/DDBJ databases">
        <title>Comparative genomics uncovers the prolific and rare metabolic potential of the cyanobacterial genus Moorea.</title>
        <authorList>
            <person name="Leao T."/>
            <person name="Castelao G."/>
            <person name="Korobeynikov A."/>
            <person name="Monroe E.A."/>
            <person name="Podell S."/>
            <person name="Glukhov E."/>
            <person name="Allen E."/>
            <person name="Gerwick W.H."/>
            <person name="Gerwick L."/>
        </authorList>
    </citation>
    <scope>NUCLEOTIDE SEQUENCE [LARGE SCALE GENOMIC DNA]</scope>
    <source>
        <strain evidence="3">PAL-8-15-08-1</strain>
    </source>
</reference>